<dbReference type="EMBL" id="CADIJM010000001">
    <property type="protein sequence ID" value="CAB3658621.1"/>
    <property type="molecule type" value="Genomic_DNA"/>
</dbReference>
<organism evidence="5 6">
    <name type="scientific">Achromobacter animicus</name>
    <dbReference type="NCBI Taxonomy" id="1389935"/>
    <lineage>
        <taxon>Bacteria</taxon>
        <taxon>Pseudomonadati</taxon>
        <taxon>Pseudomonadota</taxon>
        <taxon>Betaproteobacteria</taxon>
        <taxon>Burkholderiales</taxon>
        <taxon>Alcaligenaceae</taxon>
        <taxon>Achromobacter</taxon>
    </lineage>
</organism>
<dbReference type="Proteomes" id="UP000494214">
    <property type="component" value="Unassembled WGS sequence"/>
</dbReference>
<dbReference type="AlphaFoldDB" id="A0A6S6Z5B7"/>
<evidence type="ECO:0000259" key="4">
    <source>
        <dbReference type="SMART" id="SM00796"/>
    </source>
</evidence>
<dbReference type="NCBIfam" id="TIGR00370">
    <property type="entry name" value="5-oxoprolinase subunit PxpB"/>
    <property type="match status" value="1"/>
</dbReference>
<dbReference type="EC" id="3.5.2.9" evidence="5"/>
<evidence type="ECO:0000256" key="1">
    <source>
        <dbReference type="ARBA" id="ARBA00022741"/>
    </source>
</evidence>
<evidence type="ECO:0000313" key="5">
    <source>
        <dbReference type="EMBL" id="CAB3658621.1"/>
    </source>
</evidence>
<name>A0A6S6Z5B7_9BURK</name>
<keyword evidence="6" id="KW-1185">Reference proteome</keyword>
<feature type="domain" description="Carboxyltransferase" evidence="4">
    <location>
        <begin position="14"/>
        <end position="217"/>
    </location>
</feature>
<dbReference type="SUPFAM" id="SSF50891">
    <property type="entry name" value="Cyclophilin-like"/>
    <property type="match status" value="1"/>
</dbReference>
<protein>
    <submittedName>
        <fullName evidence="5">5-oxoprolinase subunit B</fullName>
        <ecNumber evidence="5">3.5.2.9</ecNumber>
    </submittedName>
</protein>
<evidence type="ECO:0000256" key="2">
    <source>
        <dbReference type="ARBA" id="ARBA00022801"/>
    </source>
</evidence>
<dbReference type="SMART" id="SM00796">
    <property type="entry name" value="AHS1"/>
    <property type="match status" value="1"/>
</dbReference>
<dbReference type="GO" id="GO:0005524">
    <property type="term" value="F:ATP binding"/>
    <property type="evidence" value="ECO:0007669"/>
    <property type="project" value="UniProtKB-KW"/>
</dbReference>
<dbReference type="InterPro" id="IPR029000">
    <property type="entry name" value="Cyclophilin-like_dom_sf"/>
</dbReference>
<reference evidence="5 6" key="1">
    <citation type="submission" date="2020-04" db="EMBL/GenBank/DDBJ databases">
        <authorList>
            <person name="De Canck E."/>
        </authorList>
    </citation>
    <scope>NUCLEOTIDE SEQUENCE [LARGE SCALE GENOMIC DNA]</scope>
    <source>
        <strain evidence="5 6">LMG 26690</strain>
    </source>
</reference>
<dbReference type="InterPro" id="IPR003833">
    <property type="entry name" value="CT_C_D"/>
</dbReference>
<evidence type="ECO:0000313" key="6">
    <source>
        <dbReference type="Proteomes" id="UP000494214"/>
    </source>
</evidence>
<evidence type="ECO:0000256" key="3">
    <source>
        <dbReference type="ARBA" id="ARBA00022840"/>
    </source>
</evidence>
<dbReference type="Gene3D" id="3.30.1360.40">
    <property type="match status" value="1"/>
</dbReference>
<proteinExistence type="predicted"/>
<dbReference type="InterPro" id="IPR010016">
    <property type="entry name" value="PxpB"/>
</dbReference>
<dbReference type="Gene3D" id="2.40.100.10">
    <property type="entry name" value="Cyclophilin-like"/>
    <property type="match status" value="1"/>
</dbReference>
<dbReference type="GO" id="GO:0017168">
    <property type="term" value="F:5-oxoprolinase (ATP-hydrolyzing) activity"/>
    <property type="evidence" value="ECO:0007669"/>
    <property type="project" value="UniProtKB-EC"/>
</dbReference>
<keyword evidence="3" id="KW-0067">ATP-binding</keyword>
<keyword evidence="1" id="KW-0547">Nucleotide-binding</keyword>
<sequence length="255" mass="27517">MMTAAPISTPSPVPRIVPAGDRTLLIEFADRIDADTNAQVLALADKLRSALRKTRGLSSVVPAYRSLAVGFDPLLIGHGAVRDLIARSLDACAGAPMPVPRRWEVPVCYGGDHGMDLQALADLHQLAPAQLIARHTAPVYRVYMVGFLPGFAYLGGLDPLLHTPRRAMPRAHTPAGSVNIGGQQTAIASVPGPSGWHLIGRTPWRSFDLRHAQPFLFEAGDEVVFTPIDADAFEHLAAQQDDPASRPQPQREVRL</sequence>
<keyword evidence="2 5" id="KW-0378">Hydrolase</keyword>
<accession>A0A6S6Z5B7</accession>
<dbReference type="PANTHER" id="PTHR34698:SF2">
    <property type="entry name" value="5-OXOPROLINASE SUBUNIT B"/>
    <property type="match status" value="1"/>
</dbReference>
<dbReference type="Pfam" id="PF02682">
    <property type="entry name" value="CT_C_D"/>
    <property type="match status" value="1"/>
</dbReference>
<dbReference type="SUPFAM" id="SSF160467">
    <property type="entry name" value="PH0987 N-terminal domain-like"/>
    <property type="match status" value="1"/>
</dbReference>
<dbReference type="PANTHER" id="PTHR34698">
    <property type="entry name" value="5-OXOPROLINASE SUBUNIT B"/>
    <property type="match status" value="1"/>
</dbReference>
<gene>
    <name evidence="5" type="primary">pxpB_1</name>
    <name evidence="5" type="ORF">LMG26690_00445</name>
</gene>